<dbReference type="InterPro" id="IPR015424">
    <property type="entry name" value="PyrdxlP-dep_Trfase"/>
</dbReference>
<protein>
    <recommendedName>
        <fullName evidence="3">Aminotransferase class V-fold PLP-dependent enzyme</fullName>
    </recommendedName>
</protein>
<accession>A0A6B8M8N4</accession>
<evidence type="ECO:0000313" key="1">
    <source>
        <dbReference type="EMBL" id="QGM97989.1"/>
    </source>
</evidence>
<proteinExistence type="predicted"/>
<name>A0A6B8M8N4_9HYPH</name>
<gene>
    <name evidence="1" type="ORF">F7D14_11220</name>
</gene>
<dbReference type="EMBL" id="CP044331">
    <property type="protein sequence ID" value="QGM97989.1"/>
    <property type="molecule type" value="Genomic_DNA"/>
</dbReference>
<dbReference type="Gene3D" id="3.40.640.10">
    <property type="entry name" value="Type I PLP-dependent aspartate aminotransferase-like (Major domain)"/>
    <property type="match status" value="1"/>
</dbReference>
<sequence length="525" mass="55204">MSDAAKRLLTDSTFASAPASRDNAQAKVATSHAPLDMMLASGGDERIWPDPVTRRNRYGAPAAPAPQEIWFSSSTASAITERGYAAARDAFDALSQDGADLTRWFDDIRARIAAQFGVPGVKVVLTASGAEAEFAALAVAKALFDRPIANIVVAPDEIGGGVALAATGAHFAAAAAFEPNVEKGAPIAGWEKGDAVMRRVEIRDANGRLRPAAEIDRAAGVAVADALRTGRAALLHLLDASRTGRGGPSRAIAREISRTAGGRALVLVDACQLRCAADQIRADLADGFLVMVTGSKFAGGPPFCGALLIPPDKAKKLRGLSLPAGLAAYAARRDWPQSFEGAFEAASFAPANLGMGLRWTAALAEIEAYAQIPAPLREEIAMRFAESARRCVAGNADLDFLDAESWRLGGKPATIFPILTHQGDPAQARLIYESLRASTGVFDSAELARICHVGQPVTVAGRAALQLCFSMPQANFVAERVATGLDIDAAFLPLRWNMELLFRKWGALAKRIGVNGGLSLAASKN</sequence>
<evidence type="ECO:0000313" key="2">
    <source>
        <dbReference type="Proteomes" id="UP000422569"/>
    </source>
</evidence>
<dbReference type="InterPro" id="IPR015421">
    <property type="entry name" value="PyrdxlP-dep_Trfase_major"/>
</dbReference>
<dbReference type="SUPFAM" id="SSF53383">
    <property type="entry name" value="PLP-dependent transferases"/>
    <property type="match status" value="1"/>
</dbReference>
<dbReference type="Proteomes" id="UP000422569">
    <property type="component" value="Chromosome"/>
</dbReference>
<evidence type="ECO:0008006" key="3">
    <source>
        <dbReference type="Google" id="ProtNLM"/>
    </source>
</evidence>
<keyword evidence="2" id="KW-1185">Reference proteome</keyword>
<dbReference type="KEGG" id="mpar:F7D14_11220"/>
<dbReference type="RefSeq" id="WP_016919426.1">
    <property type="nucleotide sequence ID" value="NZ_CP044331.1"/>
</dbReference>
<reference evidence="1 2" key="1">
    <citation type="submission" date="2019-09" db="EMBL/GenBank/DDBJ databases">
        <title>Isolation and complete genome sequencing of Methylocystis species.</title>
        <authorList>
            <person name="Rumah B.L."/>
            <person name="Stead C.E."/>
            <person name="Stevens B.C."/>
            <person name="Minton N.P."/>
            <person name="Grosse-Honebrink A."/>
            <person name="Zhang Y."/>
        </authorList>
    </citation>
    <scope>NUCLEOTIDE SEQUENCE [LARGE SCALE GENOMIC DNA]</scope>
    <source>
        <strain evidence="1 2">BRCS2</strain>
    </source>
</reference>
<organism evidence="1 2">
    <name type="scientific">Methylocystis parvus</name>
    <dbReference type="NCBI Taxonomy" id="134"/>
    <lineage>
        <taxon>Bacteria</taxon>
        <taxon>Pseudomonadati</taxon>
        <taxon>Pseudomonadota</taxon>
        <taxon>Alphaproteobacteria</taxon>
        <taxon>Hyphomicrobiales</taxon>
        <taxon>Methylocystaceae</taxon>
        <taxon>Methylocystis</taxon>
    </lineage>
</organism>
<dbReference type="AlphaFoldDB" id="A0A6B8M8N4"/>